<keyword evidence="14" id="KW-1185">Reference proteome</keyword>
<organism evidence="13 14">
    <name type="scientific">Desulfurella multipotens</name>
    <dbReference type="NCBI Taxonomy" id="79269"/>
    <lineage>
        <taxon>Bacteria</taxon>
        <taxon>Pseudomonadati</taxon>
        <taxon>Campylobacterota</taxon>
        <taxon>Desulfurellia</taxon>
        <taxon>Desulfurellales</taxon>
        <taxon>Desulfurellaceae</taxon>
        <taxon>Desulfurella</taxon>
    </lineage>
</organism>
<dbReference type="FunFam" id="3.40.50.720:FF:000095">
    <property type="entry name" value="NADP-dependent malic enzyme"/>
    <property type="match status" value="1"/>
</dbReference>
<evidence type="ECO:0000256" key="10">
    <source>
        <dbReference type="PIRSR" id="PIRSR036684-3"/>
    </source>
</evidence>
<dbReference type="Gene3D" id="3.40.50.10950">
    <property type="match status" value="1"/>
</dbReference>
<dbReference type="InterPro" id="IPR037062">
    <property type="entry name" value="Malic_N_dom_sf"/>
</dbReference>
<dbReference type="Pfam" id="PF00390">
    <property type="entry name" value="malic"/>
    <property type="match status" value="1"/>
</dbReference>
<feature type="binding site" evidence="10">
    <location>
        <position position="163"/>
    </location>
    <ligand>
        <name>a divalent metal cation</name>
        <dbReference type="ChEBI" id="CHEBI:60240"/>
    </ligand>
</feature>
<dbReference type="GO" id="GO:0046872">
    <property type="term" value="F:metal ion binding"/>
    <property type="evidence" value="ECO:0007669"/>
    <property type="project" value="UniProtKB-KW"/>
</dbReference>
<dbReference type="PANTHER" id="PTHR43237">
    <property type="entry name" value="NADP-DEPENDENT MALIC ENZYME"/>
    <property type="match status" value="1"/>
</dbReference>
<dbReference type="Pfam" id="PF03949">
    <property type="entry name" value="Malic_M"/>
    <property type="match status" value="1"/>
</dbReference>
<accession>A0A1G6KPW3</accession>
<dbReference type="GO" id="GO:0006108">
    <property type="term" value="P:malate metabolic process"/>
    <property type="evidence" value="ECO:0007669"/>
    <property type="project" value="InterPro"/>
</dbReference>
<dbReference type="SUPFAM" id="SSF53659">
    <property type="entry name" value="Isocitrate/Isopropylmalate dehydrogenase-like"/>
    <property type="match status" value="1"/>
</dbReference>
<dbReference type="GO" id="GO:0016616">
    <property type="term" value="F:oxidoreductase activity, acting on the CH-OH group of donors, NAD or NADP as acceptor"/>
    <property type="evidence" value="ECO:0007669"/>
    <property type="project" value="InterPro"/>
</dbReference>
<feature type="binding site" evidence="10">
    <location>
        <position position="288"/>
    </location>
    <ligand>
        <name>NADP(+)</name>
        <dbReference type="ChEBI" id="CHEBI:58349"/>
    </ligand>
</feature>
<evidence type="ECO:0000256" key="9">
    <source>
        <dbReference type="PIRSR" id="PIRSR036684-2"/>
    </source>
</evidence>
<evidence type="ECO:0000256" key="2">
    <source>
        <dbReference type="ARBA" id="ARBA00001946"/>
    </source>
</evidence>
<dbReference type="PANTHER" id="PTHR43237:SF4">
    <property type="entry name" value="NADP-DEPENDENT MALIC ENZYME"/>
    <property type="match status" value="1"/>
</dbReference>
<dbReference type="InterPro" id="IPR051674">
    <property type="entry name" value="Malate_Decarboxylase"/>
</dbReference>
<dbReference type="InterPro" id="IPR036291">
    <property type="entry name" value="NAD(P)-bd_dom_sf"/>
</dbReference>
<keyword evidence="7" id="KW-0511">Multifunctional enzyme</keyword>
<evidence type="ECO:0000259" key="12">
    <source>
        <dbReference type="SMART" id="SM01274"/>
    </source>
</evidence>
<dbReference type="InterPro" id="IPR046346">
    <property type="entry name" value="Aminoacid_DH-like_N_sf"/>
</dbReference>
<sequence>MQDKTLKQEALDYHSLEKPGKIEVRYTKPFNSQKDLSLAYTPGVAEVCMQIKENPQDAYKYTTKSNLVAVVTNGTAVLGLGDIGALAGKPVMEGKGNLFKKFADIDVFDIELNEKDPDKIIEIVAAMEPTFGGINLEDIKAPECFYIEDELKKKMNIPVFHDDQHGTAVVSGAALLNALEISQKEIQNIRVVISGAGAAGIACAKFYVGLGVKRENIIMIDSKGVIYKGRTEGMNPYKEMFATTLPVRTLKEALEGADVFFGLSQPNILTKEMVKSMNDHPIIFAMANPTPEITYEEAKEANPNAIVGTGRSDYPNQINNVLVFPFIFRGALDTMATAINEEMKIAAAKALANLAKMDVPEGVLKAYGLSNLKFGPDYIIPKPFDPRALIYVSSAVAQAAIDSKVARIEHFDMQEYKKTLELKLDKTRSITRYIYEKAKENPKRVVFTETTNPNILRAVQNALEEGIFKPVFVGSRGRTKEFVVDKVKELGLNPKIIDKIEFIDPMQSPKRQHYIERLLEIRQRKGITKEEAGYIINHRPNVFATMMVREGDADALLIGETYNYPTVIRPILQVTEKSPNVPVAGVYVMVIKNRIYLFADTTININPDSQTLAYIAIETAKFYTDLTNAQAVVAMLSFSNFGSNDQEEAIKVKKAVEIAKSINPDLLIEGEMQATIASDVTLRDEFYPFNTIKGKEANVFIFPNLDAGNISYKLMYKLGGAYPIGPILLGLKKSIHVLEMGSPVRTIEDMIALAVFDAQRKERQNGNSNS</sequence>
<keyword evidence="6" id="KW-0560">Oxidoreductase</keyword>
<keyword evidence="5 9" id="KW-0479">Metal-binding</keyword>
<dbReference type="InterPro" id="IPR002505">
    <property type="entry name" value="PTA_PTB"/>
</dbReference>
<dbReference type="Pfam" id="PF01515">
    <property type="entry name" value="PTA_PTB"/>
    <property type="match status" value="1"/>
</dbReference>
<feature type="active site" description="Proton acceptor" evidence="8">
    <location>
        <position position="95"/>
    </location>
</feature>
<reference evidence="14" key="1">
    <citation type="submission" date="2016-10" db="EMBL/GenBank/DDBJ databases">
        <authorList>
            <person name="Varghese N."/>
            <person name="Submissions S."/>
        </authorList>
    </citation>
    <scope>NUCLEOTIDE SEQUENCE [LARGE SCALE GENOMIC DNA]</scope>
    <source>
        <strain evidence="14">DSM 8415</strain>
    </source>
</reference>
<evidence type="ECO:0000313" key="14">
    <source>
        <dbReference type="Proteomes" id="UP000199411"/>
    </source>
</evidence>
<dbReference type="GO" id="GO:0004470">
    <property type="term" value="F:malic enzyme activity"/>
    <property type="evidence" value="ECO:0007669"/>
    <property type="project" value="InterPro"/>
</dbReference>
<dbReference type="Gene3D" id="3.40.50.720">
    <property type="entry name" value="NAD(P)-binding Rossmann-like Domain"/>
    <property type="match status" value="1"/>
</dbReference>
<gene>
    <name evidence="13" type="ORF">SAMN05660835_00646</name>
</gene>
<dbReference type="EMBL" id="FMYU01000004">
    <property type="protein sequence ID" value="SDC32565.1"/>
    <property type="molecule type" value="Genomic_DNA"/>
</dbReference>
<evidence type="ECO:0000256" key="1">
    <source>
        <dbReference type="ARBA" id="ARBA00001936"/>
    </source>
</evidence>
<dbReference type="CDD" id="cd05311">
    <property type="entry name" value="NAD_bind_2_malic_enz"/>
    <property type="match status" value="1"/>
</dbReference>
<protein>
    <submittedName>
        <fullName evidence="13">Malate dehydrogenase (Oxaloacetate-decarboxylating)(NADP+)</fullName>
    </submittedName>
</protein>
<proteinExistence type="inferred from homology"/>
<feature type="domain" description="Malic enzyme NAD-binding" evidence="11">
    <location>
        <begin position="164"/>
        <end position="401"/>
    </location>
</feature>
<dbReference type="RefSeq" id="WP_092128113.1">
    <property type="nucleotide sequence ID" value="NZ_FMYU01000004.1"/>
</dbReference>
<dbReference type="SUPFAM" id="SSF53223">
    <property type="entry name" value="Aminoacid dehydrogenase-like, N-terminal domain"/>
    <property type="match status" value="1"/>
</dbReference>
<evidence type="ECO:0000256" key="7">
    <source>
        <dbReference type="ARBA" id="ARBA00023268"/>
    </source>
</evidence>
<feature type="binding site" evidence="10">
    <location>
        <begin position="77"/>
        <end position="84"/>
    </location>
    <ligand>
        <name>NADP(+)</name>
        <dbReference type="ChEBI" id="CHEBI:58349"/>
    </ligand>
</feature>
<dbReference type="OrthoDB" id="9805787at2"/>
<dbReference type="SUPFAM" id="SSF51735">
    <property type="entry name" value="NAD(P)-binding Rossmann-fold domains"/>
    <property type="match status" value="1"/>
</dbReference>
<dbReference type="GO" id="GO:0016746">
    <property type="term" value="F:acyltransferase activity"/>
    <property type="evidence" value="ECO:0007669"/>
    <property type="project" value="InterPro"/>
</dbReference>
<dbReference type="AlphaFoldDB" id="A0A1G6KPW3"/>
<evidence type="ECO:0000256" key="3">
    <source>
        <dbReference type="ARBA" id="ARBA00007686"/>
    </source>
</evidence>
<feature type="binding site" evidence="9">
    <location>
        <position position="138"/>
    </location>
    <ligand>
        <name>a divalent metal cation</name>
        <dbReference type="ChEBI" id="CHEBI:60240"/>
    </ligand>
</feature>
<dbReference type="InterPro" id="IPR042112">
    <property type="entry name" value="P_AcTrfase_dom2"/>
</dbReference>
<comment type="similarity">
    <text evidence="3">In the N-terminal section; belongs to the malic enzymes family.</text>
</comment>
<dbReference type="InterPro" id="IPR012302">
    <property type="entry name" value="Malic_NAD-bd"/>
</dbReference>
<feature type="domain" description="Malic enzyme N-terminal" evidence="12">
    <location>
        <begin position="19"/>
        <end position="152"/>
    </location>
</feature>
<keyword evidence="10" id="KW-0521">NADP</keyword>
<evidence type="ECO:0000256" key="5">
    <source>
        <dbReference type="ARBA" id="ARBA00022723"/>
    </source>
</evidence>
<comment type="cofactor">
    <cofactor evidence="2">
        <name>Mg(2+)</name>
        <dbReference type="ChEBI" id="CHEBI:18420"/>
    </cofactor>
</comment>
<dbReference type="SMART" id="SM01274">
    <property type="entry name" value="malic"/>
    <property type="match status" value="1"/>
</dbReference>
<evidence type="ECO:0000259" key="11">
    <source>
        <dbReference type="SMART" id="SM00919"/>
    </source>
</evidence>
<feature type="binding site" evidence="9">
    <location>
        <position position="137"/>
    </location>
    <ligand>
        <name>a divalent metal cation</name>
        <dbReference type="ChEBI" id="CHEBI:60240"/>
    </ligand>
</feature>
<dbReference type="Gene3D" id="3.40.50.10380">
    <property type="entry name" value="Malic enzyme, N-terminal domain"/>
    <property type="match status" value="1"/>
</dbReference>
<dbReference type="FunFam" id="3.40.50.10380:FF:000003">
    <property type="entry name" value="NADP-dependent malic enzyme"/>
    <property type="match status" value="1"/>
</dbReference>
<dbReference type="InterPro" id="IPR045213">
    <property type="entry name" value="Malic_NAD-bd_bact_type"/>
</dbReference>
<evidence type="ECO:0000256" key="6">
    <source>
        <dbReference type="ARBA" id="ARBA00023002"/>
    </source>
</evidence>
<comment type="cofactor">
    <cofactor evidence="1">
        <name>Mn(2+)</name>
        <dbReference type="ChEBI" id="CHEBI:29035"/>
    </cofactor>
</comment>
<comment type="similarity">
    <text evidence="4">In the C-terminal section; belongs to the phosphate acetyltransferase and butyryltransferase family.</text>
</comment>
<dbReference type="GO" id="GO:0051287">
    <property type="term" value="F:NAD binding"/>
    <property type="evidence" value="ECO:0007669"/>
    <property type="project" value="InterPro"/>
</dbReference>
<dbReference type="InterPro" id="IPR012188">
    <property type="entry name" value="ME_PTA"/>
</dbReference>
<dbReference type="PIRSF" id="PIRSF036684">
    <property type="entry name" value="ME_PTA"/>
    <property type="match status" value="1"/>
</dbReference>
<dbReference type="SMART" id="SM00919">
    <property type="entry name" value="Malic_M"/>
    <property type="match status" value="1"/>
</dbReference>
<name>A0A1G6KPW3_9BACT</name>
<dbReference type="InterPro" id="IPR042113">
    <property type="entry name" value="P_AcTrfase_dom1"/>
</dbReference>
<evidence type="ECO:0000313" key="13">
    <source>
        <dbReference type="EMBL" id="SDC32565.1"/>
    </source>
</evidence>
<evidence type="ECO:0000256" key="8">
    <source>
        <dbReference type="PIRSR" id="PIRSR036684-1"/>
    </source>
</evidence>
<dbReference type="Gene3D" id="3.40.50.10750">
    <property type="entry name" value="Isocitrate/Isopropylmalate dehydrogenase-like"/>
    <property type="match status" value="1"/>
</dbReference>
<dbReference type="InterPro" id="IPR012301">
    <property type="entry name" value="Malic_N_dom"/>
</dbReference>
<dbReference type="Proteomes" id="UP000199411">
    <property type="component" value="Unassembled WGS sequence"/>
</dbReference>
<evidence type="ECO:0000256" key="4">
    <source>
        <dbReference type="ARBA" id="ARBA00008756"/>
    </source>
</evidence>